<dbReference type="Proteomes" id="UP001500326">
    <property type="component" value="Unassembled WGS sequence"/>
</dbReference>
<keyword evidence="3" id="KW-1185">Reference proteome</keyword>
<evidence type="ECO:0000256" key="1">
    <source>
        <dbReference type="SAM" id="MobiDB-lite"/>
    </source>
</evidence>
<feature type="region of interest" description="Disordered" evidence="1">
    <location>
        <begin position="1"/>
        <end position="33"/>
    </location>
</feature>
<name>A0ABP5E190_9MICO</name>
<dbReference type="EMBL" id="BAAAOH010000001">
    <property type="protein sequence ID" value="GAA1989899.1"/>
    <property type="molecule type" value="Genomic_DNA"/>
</dbReference>
<protein>
    <recommendedName>
        <fullName evidence="4">Serine/arginine repetitive matrix protein 2</fullName>
    </recommendedName>
</protein>
<proteinExistence type="predicted"/>
<evidence type="ECO:0000313" key="3">
    <source>
        <dbReference type="Proteomes" id="UP001500326"/>
    </source>
</evidence>
<feature type="compositionally biased region" description="Low complexity" evidence="1">
    <location>
        <begin position="1"/>
        <end position="15"/>
    </location>
</feature>
<sequence>MASESSWSAADASASPGRVADMPEPESAREAFESSEGLRALLERLAAQDHGAWRRDRDAAALMAHVVKRYAKLARKHGLDPWDAAAAAFDAMRSSSVRNADDPWAVVTRAVQVTLIAEERANGLLCSVYQARRPEFSSFHDPERFSDRENPLSDYHPALRVAPAGDAAGSDAARERTGILEAVENAIAFMTLLGWPRTPARTAMEYICARLSEVPSRATAWESLRRDIHGRTLLDLSSASWNGLLRAVLGNPEPEVARTTAGRGILLRLLIGEPLRSLLTDDDLVLAVSLAAPAERARP</sequence>
<evidence type="ECO:0000313" key="2">
    <source>
        <dbReference type="EMBL" id="GAA1989899.1"/>
    </source>
</evidence>
<organism evidence="2 3">
    <name type="scientific">Microbacterium pumilum</name>
    <dbReference type="NCBI Taxonomy" id="344165"/>
    <lineage>
        <taxon>Bacteria</taxon>
        <taxon>Bacillati</taxon>
        <taxon>Actinomycetota</taxon>
        <taxon>Actinomycetes</taxon>
        <taxon>Micrococcales</taxon>
        <taxon>Microbacteriaceae</taxon>
        <taxon>Microbacterium</taxon>
    </lineage>
</organism>
<accession>A0ABP5E190</accession>
<gene>
    <name evidence="2" type="ORF">GCM10009777_26430</name>
</gene>
<evidence type="ECO:0008006" key="4">
    <source>
        <dbReference type="Google" id="ProtNLM"/>
    </source>
</evidence>
<reference evidence="3" key="1">
    <citation type="journal article" date="2019" name="Int. J. Syst. Evol. Microbiol.">
        <title>The Global Catalogue of Microorganisms (GCM) 10K type strain sequencing project: providing services to taxonomists for standard genome sequencing and annotation.</title>
        <authorList>
            <consortium name="The Broad Institute Genomics Platform"/>
            <consortium name="The Broad Institute Genome Sequencing Center for Infectious Disease"/>
            <person name="Wu L."/>
            <person name="Ma J."/>
        </authorList>
    </citation>
    <scope>NUCLEOTIDE SEQUENCE [LARGE SCALE GENOMIC DNA]</scope>
    <source>
        <strain evidence="3">JCM 14902</strain>
    </source>
</reference>
<comment type="caution">
    <text evidence="2">The sequence shown here is derived from an EMBL/GenBank/DDBJ whole genome shotgun (WGS) entry which is preliminary data.</text>
</comment>